<dbReference type="PANTHER" id="PTHR24221:SF654">
    <property type="entry name" value="ATP-BINDING CASSETTE SUB-FAMILY B MEMBER 6"/>
    <property type="match status" value="1"/>
</dbReference>
<dbReference type="GO" id="GO:0005524">
    <property type="term" value="F:ATP binding"/>
    <property type="evidence" value="ECO:0007669"/>
    <property type="project" value="UniProtKB-KW"/>
</dbReference>
<evidence type="ECO:0000256" key="10">
    <source>
        <dbReference type="SAM" id="Phobius"/>
    </source>
</evidence>
<sequence length="583" mass="62792">MSAFPSLRNVLFRASGHLLAFAIVASLAGGAASVGLIATINRALSTPADQLAALGLRFAALAAAVLLCRTAALILFVRLNQTVLASLRGHIAGRLLASPYAELERVGPGRGLALLGEDTNQVATLLVALPFVVMNGTIVLGCLAYLAYLSWQVFLFALVAVLTGSICYRLSRKRSQRYLRDAGKWHDVLIERFGAIFAGAKELKLHRQRREAFASGPLAEAIDAVRTNRTQGLSLLYLSLTIGSTLFFAVIGIILFVVQRPLGADAAVASGYTLVFLYMMAPLEGLLNSLPQLNLARIAYQRIADTTGPLAVEPSLPDAAGERQPFVELELRGVTHRYFRDGEDGAFTLGPIDLSLRAGEVVFLVGGNGSGKTTLAKLLVGLYAPERGSVLLNGEPIADAADHERHRQQCTAVFSDFHLFDSLLGAAAGEGGDGKNAAGCTALDARANELLARLQLQHKVTVRDGAFSTRALSQGQRKRLALVAACLEDRPVIVLDEWAADQDPAFKAVFYREIVPALRAQGKAVLVISHDDRYFDAGDRIVRLEQGRIREQGSEDQREYQREYQPAAEPAGMAIATERQRAA</sequence>
<feature type="compositionally biased region" description="Basic and acidic residues" evidence="9">
    <location>
        <begin position="552"/>
        <end position="562"/>
    </location>
</feature>
<evidence type="ECO:0000256" key="5">
    <source>
        <dbReference type="ARBA" id="ARBA00022741"/>
    </source>
</evidence>
<dbReference type="SUPFAM" id="SSF90123">
    <property type="entry name" value="ABC transporter transmembrane region"/>
    <property type="match status" value="1"/>
</dbReference>
<dbReference type="GO" id="GO:0016887">
    <property type="term" value="F:ATP hydrolysis activity"/>
    <property type="evidence" value="ECO:0007669"/>
    <property type="project" value="InterPro"/>
</dbReference>
<evidence type="ECO:0000256" key="2">
    <source>
        <dbReference type="ARBA" id="ARBA00022475"/>
    </source>
</evidence>
<feature type="transmembrane region" description="Helical" evidence="10">
    <location>
        <begin position="58"/>
        <end position="79"/>
    </location>
</feature>
<dbReference type="GO" id="GO:1904680">
    <property type="term" value="F:peptide transmembrane transporter activity"/>
    <property type="evidence" value="ECO:0007669"/>
    <property type="project" value="InterPro"/>
</dbReference>
<keyword evidence="2" id="KW-1003">Cell membrane</keyword>
<dbReference type="InterPro" id="IPR003439">
    <property type="entry name" value="ABC_transporter-like_ATP-bd"/>
</dbReference>
<dbReference type="GO" id="GO:0015833">
    <property type="term" value="P:peptide transport"/>
    <property type="evidence" value="ECO:0007669"/>
    <property type="project" value="InterPro"/>
</dbReference>
<dbReference type="PANTHER" id="PTHR24221">
    <property type="entry name" value="ATP-BINDING CASSETTE SUB-FAMILY B"/>
    <property type="match status" value="1"/>
</dbReference>
<dbReference type="GO" id="GO:0005886">
    <property type="term" value="C:plasma membrane"/>
    <property type="evidence" value="ECO:0007669"/>
    <property type="project" value="UniProtKB-SubCell"/>
</dbReference>
<comment type="caution">
    <text evidence="13">The sequence shown here is derived from an EMBL/GenBank/DDBJ whole genome shotgun (WGS) entry which is preliminary data.</text>
</comment>
<evidence type="ECO:0000256" key="4">
    <source>
        <dbReference type="ARBA" id="ARBA00022692"/>
    </source>
</evidence>
<feature type="domain" description="ABC transmembrane type-1" evidence="12">
    <location>
        <begin position="18"/>
        <end position="295"/>
    </location>
</feature>
<evidence type="ECO:0000259" key="11">
    <source>
        <dbReference type="PROSITE" id="PS50893"/>
    </source>
</evidence>
<dbReference type="SUPFAM" id="SSF52540">
    <property type="entry name" value="P-loop containing nucleoside triphosphate hydrolases"/>
    <property type="match status" value="1"/>
</dbReference>
<keyword evidence="8 10" id="KW-0472">Membrane</keyword>
<dbReference type="GO" id="GO:0140359">
    <property type="term" value="F:ABC-type transporter activity"/>
    <property type="evidence" value="ECO:0007669"/>
    <property type="project" value="InterPro"/>
</dbReference>
<proteinExistence type="predicted"/>
<dbReference type="Proteomes" id="UP000542973">
    <property type="component" value="Unassembled WGS sequence"/>
</dbReference>
<feature type="transmembrane region" description="Helical" evidence="10">
    <location>
        <begin position="235"/>
        <end position="257"/>
    </location>
</feature>
<keyword evidence="4 10" id="KW-0812">Transmembrane</keyword>
<dbReference type="Gene3D" id="1.20.1560.10">
    <property type="entry name" value="ABC transporter type 1, transmembrane domain"/>
    <property type="match status" value="1"/>
</dbReference>
<keyword evidence="7 10" id="KW-1133">Transmembrane helix</keyword>
<dbReference type="InterPro" id="IPR003593">
    <property type="entry name" value="AAA+_ATPase"/>
</dbReference>
<evidence type="ECO:0000256" key="7">
    <source>
        <dbReference type="ARBA" id="ARBA00022989"/>
    </source>
</evidence>
<dbReference type="Pfam" id="PF00664">
    <property type="entry name" value="ABC_membrane"/>
    <property type="match status" value="1"/>
</dbReference>
<evidence type="ECO:0000256" key="9">
    <source>
        <dbReference type="SAM" id="MobiDB-lite"/>
    </source>
</evidence>
<dbReference type="InterPro" id="IPR011527">
    <property type="entry name" value="ABC1_TM_dom"/>
</dbReference>
<organism evidence="13 14">
    <name type="scientific">Cupriavidus gilardii</name>
    <dbReference type="NCBI Taxonomy" id="82541"/>
    <lineage>
        <taxon>Bacteria</taxon>
        <taxon>Pseudomonadati</taxon>
        <taxon>Pseudomonadota</taxon>
        <taxon>Betaproteobacteria</taxon>
        <taxon>Burkholderiales</taxon>
        <taxon>Burkholderiaceae</taxon>
        <taxon>Cupriavidus</taxon>
    </lineage>
</organism>
<dbReference type="AlphaFoldDB" id="A0A849BHA0"/>
<keyword evidence="6" id="KW-0067">ATP-binding</keyword>
<evidence type="ECO:0000313" key="13">
    <source>
        <dbReference type="EMBL" id="NNH10039.1"/>
    </source>
</evidence>
<dbReference type="CDD" id="cd03228">
    <property type="entry name" value="ABCC_MRP_Like"/>
    <property type="match status" value="1"/>
</dbReference>
<dbReference type="InterPro" id="IPR005898">
    <property type="entry name" value="Cyc_pep_transpt_SyrD/YojI"/>
</dbReference>
<feature type="transmembrane region" description="Helical" evidence="10">
    <location>
        <begin position="18"/>
        <end position="38"/>
    </location>
</feature>
<evidence type="ECO:0000256" key="3">
    <source>
        <dbReference type="ARBA" id="ARBA00022519"/>
    </source>
</evidence>
<dbReference type="InterPro" id="IPR027417">
    <property type="entry name" value="P-loop_NTPase"/>
</dbReference>
<dbReference type="RefSeq" id="WP_082371851.1">
    <property type="nucleotide sequence ID" value="NZ_BAAAEB010000010.1"/>
</dbReference>
<name>A0A849BHA0_9BURK</name>
<dbReference type="GO" id="GO:0034040">
    <property type="term" value="F:ATPase-coupled lipid transmembrane transporter activity"/>
    <property type="evidence" value="ECO:0007669"/>
    <property type="project" value="TreeGrafter"/>
</dbReference>
<dbReference type="InterPro" id="IPR039421">
    <property type="entry name" value="Type_1_exporter"/>
</dbReference>
<evidence type="ECO:0000256" key="6">
    <source>
        <dbReference type="ARBA" id="ARBA00022840"/>
    </source>
</evidence>
<dbReference type="EMBL" id="JABEMD010000004">
    <property type="protein sequence ID" value="NNH10039.1"/>
    <property type="molecule type" value="Genomic_DNA"/>
</dbReference>
<gene>
    <name evidence="13" type="ORF">HLB16_03985</name>
</gene>
<protein>
    <submittedName>
        <fullName evidence="13">Cyclic peptide export ABC transporter</fullName>
    </submittedName>
</protein>
<feature type="transmembrane region" description="Helical" evidence="10">
    <location>
        <begin position="122"/>
        <end position="147"/>
    </location>
</feature>
<dbReference type="PROSITE" id="PS50893">
    <property type="entry name" value="ABC_TRANSPORTER_2"/>
    <property type="match status" value="1"/>
</dbReference>
<keyword evidence="5" id="KW-0547">Nucleotide-binding</keyword>
<dbReference type="Gene3D" id="3.40.50.300">
    <property type="entry name" value="P-loop containing nucleotide triphosphate hydrolases"/>
    <property type="match status" value="1"/>
</dbReference>
<dbReference type="NCBIfam" id="TIGR01194">
    <property type="entry name" value="cyc_pep_trnsptr"/>
    <property type="match status" value="1"/>
</dbReference>
<comment type="subcellular location">
    <subcellularLocation>
        <location evidence="1">Cell membrane</location>
        <topology evidence="1">Multi-pass membrane protein</topology>
    </subcellularLocation>
</comment>
<keyword evidence="3" id="KW-0997">Cell inner membrane</keyword>
<dbReference type="Pfam" id="PF00005">
    <property type="entry name" value="ABC_tran"/>
    <property type="match status" value="1"/>
</dbReference>
<evidence type="ECO:0000256" key="1">
    <source>
        <dbReference type="ARBA" id="ARBA00004651"/>
    </source>
</evidence>
<accession>A0A849BHA0</accession>
<dbReference type="SMART" id="SM00382">
    <property type="entry name" value="AAA"/>
    <property type="match status" value="1"/>
</dbReference>
<evidence type="ECO:0000256" key="8">
    <source>
        <dbReference type="ARBA" id="ARBA00023136"/>
    </source>
</evidence>
<feature type="transmembrane region" description="Helical" evidence="10">
    <location>
        <begin position="153"/>
        <end position="171"/>
    </location>
</feature>
<dbReference type="InterPro" id="IPR036640">
    <property type="entry name" value="ABC1_TM_sf"/>
</dbReference>
<feature type="region of interest" description="Disordered" evidence="9">
    <location>
        <begin position="552"/>
        <end position="583"/>
    </location>
</feature>
<feature type="transmembrane region" description="Helical" evidence="10">
    <location>
        <begin position="269"/>
        <end position="287"/>
    </location>
</feature>
<dbReference type="PROSITE" id="PS50929">
    <property type="entry name" value="ABC_TM1F"/>
    <property type="match status" value="1"/>
</dbReference>
<evidence type="ECO:0000313" key="14">
    <source>
        <dbReference type="Proteomes" id="UP000542973"/>
    </source>
</evidence>
<reference evidence="13 14" key="1">
    <citation type="submission" date="2020-05" db="EMBL/GenBank/DDBJ databases">
        <title>MicrobeNet Type strains.</title>
        <authorList>
            <person name="Nicholson A.C."/>
        </authorList>
    </citation>
    <scope>NUCLEOTIDE SEQUENCE [LARGE SCALE GENOMIC DNA]</scope>
    <source>
        <strain evidence="13 14">ATCC 700815</strain>
    </source>
</reference>
<feature type="domain" description="ABC transporter" evidence="11">
    <location>
        <begin position="329"/>
        <end position="571"/>
    </location>
</feature>
<evidence type="ECO:0000259" key="12">
    <source>
        <dbReference type="PROSITE" id="PS50929"/>
    </source>
</evidence>